<evidence type="ECO:0000313" key="2">
    <source>
        <dbReference type="EMBL" id="CUB06519.1"/>
    </source>
</evidence>
<dbReference type="OrthoDB" id="6383290at2"/>
<protein>
    <recommendedName>
        <fullName evidence="4">Plasmid-related protein</fullName>
    </recommendedName>
</protein>
<gene>
    <name evidence="2" type="ORF">Ga0061065_1196</name>
</gene>
<dbReference type="Proteomes" id="UP000182769">
    <property type="component" value="Unassembled WGS sequence"/>
</dbReference>
<dbReference type="EMBL" id="CYHG01000019">
    <property type="protein sequence ID" value="CUB06519.1"/>
    <property type="molecule type" value="Genomic_DNA"/>
</dbReference>
<reference evidence="3" key="1">
    <citation type="submission" date="2015-08" db="EMBL/GenBank/DDBJ databases">
        <authorList>
            <person name="Varghese N."/>
        </authorList>
    </citation>
    <scope>NUCLEOTIDE SEQUENCE [LARGE SCALE GENOMIC DNA]</scope>
    <source>
        <strain evidence="3">JCM 18476</strain>
    </source>
</reference>
<feature type="compositionally biased region" description="Acidic residues" evidence="1">
    <location>
        <begin position="186"/>
        <end position="200"/>
    </location>
</feature>
<evidence type="ECO:0000313" key="3">
    <source>
        <dbReference type="Proteomes" id="UP000182769"/>
    </source>
</evidence>
<feature type="region of interest" description="Disordered" evidence="1">
    <location>
        <begin position="168"/>
        <end position="200"/>
    </location>
</feature>
<dbReference type="AlphaFoldDB" id="A0A0K6ITW6"/>
<keyword evidence="3" id="KW-1185">Reference proteome</keyword>
<evidence type="ECO:0000256" key="1">
    <source>
        <dbReference type="SAM" id="MobiDB-lite"/>
    </source>
</evidence>
<evidence type="ECO:0008006" key="4">
    <source>
        <dbReference type="Google" id="ProtNLM"/>
    </source>
</evidence>
<sequence length="200" mass="22732">MAQERPNYSKPIFEQSFTINSLQAQRVVDRVFKRTVSALYGIDVILRIIGDENEIDEVDQVISQLIENCSKSVDSEQARLDKLMESNGIDDIPEYTGPITFKAQISSPQVGQFVGLIRKLDALMISMDTLWLSNVLSNKQRVDGNYAWQQRIIKLARRIIDIEIRARKSAQTKGKEAEVEQAMPATDEDITEDTDDTHSR</sequence>
<name>A0A0K6ITW6_9GAMM</name>
<organism evidence="2 3">
    <name type="scientific">Marinomonas fungiae</name>
    <dbReference type="NCBI Taxonomy" id="1137284"/>
    <lineage>
        <taxon>Bacteria</taxon>
        <taxon>Pseudomonadati</taxon>
        <taxon>Pseudomonadota</taxon>
        <taxon>Gammaproteobacteria</taxon>
        <taxon>Oceanospirillales</taxon>
        <taxon>Oceanospirillaceae</taxon>
        <taxon>Marinomonas</taxon>
    </lineage>
</organism>
<dbReference type="RefSeq" id="WP_055464627.1">
    <property type="nucleotide sequence ID" value="NZ_CYHG01000019.1"/>
</dbReference>
<accession>A0A0K6ITW6</accession>
<proteinExistence type="predicted"/>